<proteinExistence type="predicted"/>
<organism evidence="1 2">
    <name type="scientific">Bacillus paralicheniformis</name>
    <dbReference type="NCBI Taxonomy" id="1648923"/>
    <lineage>
        <taxon>Bacteria</taxon>
        <taxon>Bacillati</taxon>
        <taxon>Bacillota</taxon>
        <taxon>Bacilli</taxon>
        <taxon>Bacillales</taxon>
        <taxon>Bacillaceae</taxon>
        <taxon>Bacillus</taxon>
    </lineage>
</organism>
<comment type="caution">
    <text evidence="1">The sequence shown here is derived from an EMBL/GenBank/DDBJ whole genome shotgun (WGS) entry which is preliminary data.</text>
</comment>
<sequence length="40" mass="4452">MKKCSYVLENDKASELVFYNISLVTPASLSLSDRSTLISK</sequence>
<dbReference type="EMBL" id="LKPO01000001">
    <property type="protein sequence ID" value="OLF98858.1"/>
    <property type="molecule type" value="Genomic_DNA"/>
</dbReference>
<name>A0A7Z1B705_9BACI</name>
<keyword evidence="1" id="KW-0067">ATP-binding</keyword>
<keyword evidence="1" id="KW-0547">Nucleotide-binding</keyword>
<protein>
    <submittedName>
        <fullName evidence="1">Teichoic acid export ATP-binding protein TagH</fullName>
    </submittedName>
</protein>
<reference evidence="1 2" key="1">
    <citation type="journal article" date="2016" name="Front. Microbiol.">
        <title>High-Level Heat Resistance of Spores of Bacillus amyloliquefaciens and Bacillus licheniformis Results from the Presence of a spoVA Operon in a Tn1546 Transposon.</title>
        <authorList>
            <person name="Berendsen E.M."/>
            <person name="Koning R.A."/>
            <person name="Boekhorst J."/>
            <person name="de Jong A."/>
            <person name="Kuipers O.P."/>
            <person name="Wells-Bennik M.H."/>
        </authorList>
    </citation>
    <scope>NUCLEOTIDE SEQUENCE [LARGE SCALE GENOMIC DNA]</scope>
    <source>
        <strain evidence="1 2">B4121</strain>
    </source>
</reference>
<evidence type="ECO:0000313" key="1">
    <source>
        <dbReference type="EMBL" id="OLF98858.1"/>
    </source>
</evidence>
<dbReference type="Proteomes" id="UP000185604">
    <property type="component" value="Unassembled WGS sequence"/>
</dbReference>
<accession>A0A7Z1B705</accession>
<dbReference type="AlphaFoldDB" id="A0A7Z1B705"/>
<gene>
    <name evidence="1" type="ORF">B4121_0385</name>
</gene>
<dbReference type="GO" id="GO:0005524">
    <property type="term" value="F:ATP binding"/>
    <property type="evidence" value="ECO:0007669"/>
    <property type="project" value="UniProtKB-KW"/>
</dbReference>
<evidence type="ECO:0000313" key="2">
    <source>
        <dbReference type="Proteomes" id="UP000185604"/>
    </source>
</evidence>